<dbReference type="EMBL" id="KV426171">
    <property type="protein sequence ID" value="KZV85938.1"/>
    <property type="molecule type" value="Genomic_DNA"/>
</dbReference>
<feature type="compositionally biased region" description="Low complexity" evidence="1">
    <location>
        <begin position="27"/>
        <end position="40"/>
    </location>
</feature>
<dbReference type="InterPro" id="IPR006616">
    <property type="entry name" value="DM9_repeat"/>
</dbReference>
<accession>A0A165E2R0</accession>
<dbReference type="PANTHER" id="PTHR31649">
    <property type="entry name" value="AGAP009604-PA"/>
    <property type="match status" value="1"/>
</dbReference>
<dbReference type="OrthoDB" id="2142040at2759"/>
<dbReference type="Pfam" id="PF11901">
    <property type="entry name" value="DM9"/>
    <property type="match status" value="1"/>
</dbReference>
<dbReference type="SMART" id="SM00696">
    <property type="entry name" value="DM9"/>
    <property type="match status" value="1"/>
</dbReference>
<sequence>MGTGVHDHKSTRTVHSHNHHKNGLRPSSDSKMKSSSRASSPHPVLQAVAPGGPAHAIKLASNQTIPPQSVTGWPPCTDVAGERVFLGLVPFEGGLHPCKVVEGFIPPVRWSYGGKEYLWDKDYFLVPFDGSRMEWVSASHGVTPVGRRLVEGGVEPAGERLYHAIGMVDGHRVPGKAAAHLNGALFPYAGEEVLVEYYEVLCWR</sequence>
<protein>
    <submittedName>
        <fullName evidence="2">Uncharacterized protein</fullName>
    </submittedName>
</protein>
<feature type="compositionally biased region" description="Basic and acidic residues" evidence="1">
    <location>
        <begin position="1"/>
        <end position="10"/>
    </location>
</feature>
<reference evidence="2 3" key="1">
    <citation type="journal article" date="2016" name="Mol. Biol. Evol.">
        <title>Comparative Genomics of Early-Diverging Mushroom-Forming Fungi Provides Insights into the Origins of Lignocellulose Decay Capabilities.</title>
        <authorList>
            <person name="Nagy L.G."/>
            <person name="Riley R."/>
            <person name="Tritt A."/>
            <person name="Adam C."/>
            <person name="Daum C."/>
            <person name="Floudas D."/>
            <person name="Sun H."/>
            <person name="Yadav J.S."/>
            <person name="Pangilinan J."/>
            <person name="Larsson K.H."/>
            <person name="Matsuura K."/>
            <person name="Barry K."/>
            <person name="Labutti K."/>
            <person name="Kuo R."/>
            <person name="Ohm R.A."/>
            <person name="Bhattacharya S.S."/>
            <person name="Shirouzu T."/>
            <person name="Yoshinaga Y."/>
            <person name="Martin F.M."/>
            <person name="Grigoriev I.V."/>
            <person name="Hibbett D.S."/>
        </authorList>
    </citation>
    <scope>NUCLEOTIDE SEQUENCE [LARGE SCALE GENOMIC DNA]</scope>
    <source>
        <strain evidence="2 3">HHB12029</strain>
    </source>
</reference>
<organism evidence="2 3">
    <name type="scientific">Exidia glandulosa HHB12029</name>
    <dbReference type="NCBI Taxonomy" id="1314781"/>
    <lineage>
        <taxon>Eukaryota</taxon>
        <taxon>Fungi</taxon>
        <taxon>Dikarya</taxon>
        <taxon>Basidiomycota</taxon>
        <taxon>Agaricomycotina</taxon>
        <taxon>Agaricomycetes</taxon>
        <taxon>Auriculariales</taxon>
        <taxon>Exidiaceae</taxon>
        <taxon>Exidia</taxon>
    </lineage>
</organism>
<gene>
    <name evidence="2" type="ORF">EXIGLDRAFT_725397</name>
</gene>
<feature type="region of interest" description="Disordered" evidence="1">
    <location>
        <begin position="1"/>
        <end position="49"/>
    </location>
</feature>
<dbReference type="InParanoid" id="A0A165E2R0"/>
<evidence type="ECO:0000313" key="3">
    <source>
        <dbReference type="Proteomes" id="UP000077266"/>
    </source>
</evidence>
<proteinExistence type="predicted"/>
<feature type="compositionally biased region" description="Basic residues" evidence="1">
    <location>
        <begin position="11"/>
        <end position="23"/>
    </location>
</feature>
<name>A0A165E2R0_EXIGL</name>
<dbReference type="AlphaFoldDB" id="A0A165E2R0"/>
<keyword evidence="3" id="KW-1185">Reference proteome</keyword>
<dbReference type="Proteomes" id="UP000077266">
    <property type="component" value="Unassembled WGS sequence"/>
</dbReference>
<dbReference type="STRING" id="1314781.A0A165E2R0"/>
<evidence type="ECO:0000313" key="2">
    <source>
        <dbReference type="EMBL" id="KZV85938.1"/>
    </source>
</evidence>
<evidence type="ECO:0000256" key="1">
    <source>
        <dbReference type="SAM" id="MobiDB-lite"/>
    </source>
</evidence>
<dbReference type="PANTHER" id="PTHR31649:SF1">
    <property type="entry name" value="FARNESOIC ACID O-METHYL TRANSFERASE DOMAIN-CONTAINING PROTEIN"/>
    <property type="match status" value="1"/>
</dbReference>